<proteinExistence type="predicted"/>
<name>A0A3P6FMS9_BRAOL</name>
<dbReference type="SMART" id="SM01019">
    <property type="entry name" value="B3"/>
    <property type="match status" value="3"/>
</dbReference>
<evidence type="ECO:0000313" key="9">
    <source>
        <dbReference type="EMBL" id="VDD48331.1"/>
    </source>
</evidence>
<keyword evidence="4" id="KW-0238">DNA-binding</keyword>
<feature type="compositionally biased region" description="Acidic residues" evidence="7">
    <location>
        <begin position="91"/>
        <end position="119"/>
    </location>
</feature>
<keyword evidence="2" id="KW-0677">Repeat</keyword>
<reference evidence="9" key="1">
    <citation type="submission" date="2018-11" db="EMBL/GenBank/DDBJ databases">
        <authorList>
            <consortium name="Genoscope - CEA"/>
            <person name="William W."/>
        </authorList>
    </citation>
    <scope>NUCLEOTIDE SEQUENCE</scope>
</reference>
<feature type="domain" description="TF-B3" evidence="8">
    <location>
        <begin position="291"/>
        <end position="388"/>
    </location>
</feature>
<dbReference type="FunFam" id="2.40.330.10:FF:000009">
    <property type="entry name" value="Transcriptional factor B3 family protein"/>
    <property type="match status" value="1"/>
</dbReference>
<dbReference type="AlphaFoldDB" id="A0A3P6FMS9"/>
<dbReference type="GO" id="GO:0003677">
    <property type="term" value="F:DNA binding"/>
    <property type="evidence" value="ECO:0007669"/>
    <property type="project" value="UniProtKB-KW"/>
</dbReference>
<accession>A0A3P6FMS9</accession>
<dbReference type="PROSITE" id="PS50863">
    <property type="entry name" value="B3"/>
    <property type="match status" value="3"/>
</dbReference>
<evidence type="ECO:0000259" key="8">
    <source>
        <dbReference type="PROSITE" id="PS50863"/>
    </source>
</evidence>
<keyword evidence="5" id="KW-0804">Transcription</keyword>
<evidence type="ECO:0000256" key="7">
    <source>
        <dbReference type="SAM" id="MobiDB-lite"/>
    </source>
</evidence>
<organism evidence="9">
    <name type="scientific">Brassica oleracea</name>
    <name type="common">Wild cabbage</name>
    <dbReference type="NCBI Taxonomy" id="3712"/>
    <lineage>
        <taxon>Eukaryota</taxon>
        <taxon>Viridiplantae</taxon>
        <taxon>Streptophyta</taxon>
        <taxon>Embryophyta</taxon>
        <taxon>Tracheophyta</taxon>
        <taxon>Spermatophyta</taxon>
        <taxon>Magnoliopsida</taxon>
        <taxon>eudicotyledons</taxon>
        <taxon>Gunneridae</taxon>
        <taxon>Pentapetalae</taxon>
        <taxon>rosids</taxon>
        <taxon>malvids</taxon>
        <taxon>Brassicales</taxon>
        <taxon>Brassicaceae</taxon>
        <taxon>Brassiceae</taxon>
        <taxon>Brassica</taxon>
    </lineage>
</organism>
<dbReference type="Gene3D" id="2.40.330.10">
    <property type="entry name" value="DNA-binding pseudobarrel domain"/>
    <property type="match status" value="3"/>
</dbReference>
<dbReference type="PANTHER" id="PTHR31674:SF56">
    <property type="entry name" value="TF-B3 DOMAIN-CONTAINING PROTEIN"/>
    <property type="match status" value="1"/>
</dbReference>
<dbReference type="InterPro" id="IPR039218">
    <property type="entry name" value="REM_fam"/>
</dbReference>
<evidence type="ECO:0000256" key="1">
    <source>
        <dbReference type="ARBA" id="ARBA00004123"/>
    </source>
</evidence>
<keyword evidence="6" id="KW-0539">Nucleus</keyword>
<protein>
    <recommendedName>
        <fullName evidence="8">TF-B3 domain-containing protein</fullName>
    </recommendedName>
</protein>
<feature type="domain" description="TF-B3" evidence="8">
    <location>
        <begin position="153"/>
        <end position="249"/>
    </location>
</feature>
<dbReference type="PANTHER" id="PTHR31674">
    <property type="entry name" value="B3 DOMAIN-CONTAINING PROTEIN REM-LIKE 3-RELATED"/>
    <property type="match status" value="1"/>
</dbReference>
<dbReference type="CDD" id="cd10017">
    <property type="entry name" value="B3_DNA"/>
    <property type="match status" value="3"/>
</dbReference>
<evidence type="ECO:0000256" key="5">
    <source>
        <dbReference type="ARBA" id="ARBA00023163"/>
    </source>
</evidence>
<dbReference type="InterPro" id="IPR003340">
    <property type="entry name" value="B3_DNA-bd"/>
</dbReference>
<sequence length="530" mass="59737">MVVPPKPSLFHWRFLTGVKPLLTLDDELLRNHTKVLLRSDASDRIWKVKLDGNRLAGGWEEFAAVHSFSEGDVLAFRHDGEEIFHVAVSGESDDNESDDTDDSESDESDDVEDEDNDEGNETKVKIVVVIAGDILVEKNKKPEADTSTGDSCFLRASVTPSSLIDDRLDFSEDFKVMSFNKQNKCEIYLVNEKGRKWTLILSRNISSGAFYIRRGWANFCSANGLSQGDICNFKLSESGERPVLLLCSHESGNGHADKEEEEEEEESPEADAVKICSVGGCSKEKNTPSRLLTSEFTPNRFKTGQLYISPGFLLESGIRKSREITLLNKDGRKWPSYLQMTGKSRSEWFYMRKGWREMCKANGVEVNDSFMLELICEDVTPIFKFHSKIENKGACESVEKTQGVEIDGQRGSKRGHTRVSNRSNTNSRKFQRTLPESCSVSDLVANVKQRIQDTLNTLRHFRAEIETKVKNLEAPLLQVWERILGISKILNSNLQKHYLSTHSMNFMKAAAFGSSSLGSRISIDMEVEDD</sequence>
<dbReference type="EMBL" id="LR031878">
    <property type="protein sequence ID" value="VDD48331.1"/>
    <property type="molecule type" value="Genomic_DNA"/>
</dbReference>
<evidence type="ECO:0000256" key="2">
    <source>
        <dbReference type="ARBA" id="ARBA00022737"/>
    </source>
</evidence>
<dbReference type="SUPFAM" id="SSF101936">
    <property type="entry name" value="DNA-binding pseudobarrel domain"/>
    <property type="match status" value="3"/>
</dbReference>
<feature type="compositionally biased region" description="Polar residues" evidence="7">
    <location>
        <begin position="420"/>
        <end position="430"/>
    </location>
</feature>
<dbReference type="InterPro" id="IPR015300">
    <property type="entry name" value="DNA-bd_pseudobarrel_sf"/>
</dbReference>
<dbReference type="GO" id="GO:0005634">
    <property type="term" value="C:nucleus"/>
    <property type="evidence" value="ECO:0007669"/>
    <property type="project" value="UniProtKB-SubCell"/>
</dbReference>
<comment type="subcellular location">
    <subcellularLocation>
        <location evidence="1">Nucleus</location>
    </subcellularLocation>
</comment>
<evidence type="ECO:0000256" key="4">
    <source>
        <dbReference type="ARBA" id="ARBA00023125"/>
    </source>
</evidence>
<feature type="domain" description="TF-B3" evidence="8">
    <location>
        <begin position="1"/>
        <end position="92"/>
    </location>
</feature>
<keyword evidence="3" id="KW-0805">Transcription regulation</keyword>
<evidence type="ECO:0000256" key="6">
    <source>
        <dbReference type="ARBA" id="ARBA00023242"/>
    </source>
</evidence>
<dbReference type="Pfam" id="PF02362">
    <property type="entry name" value="B3"/>
    <property type="match status" value="2"/>
</dbReference>
<feature type="region of interest" description="Disordered" evidence="7">
    <location>
        <begin position="407"/>
        <end position="430"/>
    </location>
</feature>
<evidence type="ECO:0000256" key="3">
    <source>
        <dbReference type="ARBA" id="ARBA00023015"/>
    </source>
</evidence>
<gene>
    <name evidence="9" type="ORF">BOLC1T00720H</name>
</gene>
<feature type="region of interest" description="Disordered" evidence="7">
    <location>
        <begin position="88"/>
        <end position="119"/>
    </location>
</feature>